<evidence type="ECO:0000313" key="2">
    <source>
        <dbReference type="EMBL" id="REH93057.1"/>
    </source>
</evidence>
<comment type="caution">
    <text evidence="2">The sequence shown here is derived from an EMBL/GenBank/DDBJ whole genome shotgun (WGS) entry which is preliminary data.</text>
</comment>
<evidence type="ECO:0000313" key="3">
    <source>
        <dbReference type="Proteomes" id="UP000256562"/>
    </source>
</evidence>
<accession>A0A3E0IN29</accession>
<keyword evidence="1" id="KW-1133">Transmembrane helix</keyword>
<organism evidence="2 3">
    <name type="scientific">Staphylococcus felis</name>
    <dbReference type="NCBI Taxonomy" id="46127"/>
    <lineage>
        <taxon>Bacteria</taxon>
        <taxon>Bacillati</taxon>
        <taxon>Bacillota</taxon>
        <taxon>Bacilli</taxon>
        <taxon>Bacillales</taxon>
        <taxon>Staphylococcaceae</taxon>
        <taxon>Staphylococcus</taxon>
    </lineage>
</organism>
<evidence type="ECO:0000256" key="1">
    <source>
        <dbReference type="SAM" id="Phobius"/>
    </source>
</evidence>
<feature type="transmembrane region" description="Helical" evidence="1">
    <location>
        <begin position="88"/>
        <end position="112"/>
    </location>
</feature>
<name>A0A3E0IN29_9STAP</name>
<keyword evidence="1" id="KW-0812">Transmembrane</keyword>
<dbReference type="AlphaFoldDB" id="A0A3E0IN29"/>
<keyword evidence="1" id="KW-0472">Membrane</keyword>
<feature type="transmembrane region" description="Helical" evidence="1">
    <location>
        <begin position="151"/>
        <end position="172"/>
    </location>
</feature>
<proteinExistence type="predicted"/>
<gene>
    <name evidence="2" type="ORF">DOS83_09340</name>
</gene>
<dbReference type="Proteomes" id="UP000256562">
    <property type="component" value="Unassembled WGS sequence"/>
</dbReference>
<protein>
    <recommendedName>
        <fullName evidence="4">Yip1 domain-containing protein</fullName>
    </recommendedName>
</protein>
<feature type="transmembrane region" description="Helical" evidence="1">
    <location>
        <begin position="118"/>
        <end position="139"/>
    </location>
</feature>
<feature type="transmembrane region" description="Helical" evidence="1">
    <location>
        <begin position="48"/>
        <end position="76"/>
    </location>
</feature>
<sequence length="173" mass="20340">MRLLKIKHLFLLFTLITLITSDLIKTQINFIYQSKEREALLEIASSNIWLVIFCLFTLVVVFISSLCSGIFIKFFGKLNNEILEQLKIYIYIIYFMTFTMINLFSALISLIINRGLTFFEVNIINLFFFFVLTLLLFLLTSKTLTTKRSLTICFTIFIINSIIPLIYIFTLFF</sequence>
<reference evidence="2 3" key="1">
    <citation type="journal article" date="2018" name="Vet. Microbiol.">
        <title>Characterisation of Staphylococcus felis isolated from cats using whole genome sequencing.</title>
        <authorList>
            <person name="Worthing K."/>
            <person name="Pang S."/>
            <person name="Trott D.J."/>
            <person name="Abraham S."/>
            <person name="Coombs G.W."/>
            <person name="Jordan D."/>
            <person name="McIntyre L."/>
            <person name="Davies M.R."/>
            <person name="Norris J."/>
        </authorList>
    </citation>
    <scope>NUCLEOTIDE SEQUENCE [LARGE SCALE GENOMIC DNA]</scope>
    <source>
        <strain evidence="2 3">F9</strain>
    </source>
</reference>
<dbReference type="EMBL" id="QKXQ01000428">
    <property type="protein sequence ID" value="REH93057.1"/>
    <property type="molecule type" value="Genomic_DNA"/>
</dbReference>
<evidence type="ECO:0008006" key="4">
    <source>
        <dbReference type="Google" id="ProtNLM"/>
    </source>
</evidence>